<dbReference type="Proteomes" id="UP000075714">
    <property type="component" value="Unassembled WGS sequence"/>
</dbReference>
<proteinExistence type="predicted"/>
<evidence type="ECO:0000259" key="3">
    <source>
        <dbReference type="Pfam" id="PF01494"/>
    </source>
</evidence>
<keyword evidence="1" id="KW-0560">Oxidoreductase</keyword>
<dbReference type="GO" id="GO:0004497">
    <property type="term" value="F:monooxygenase activity"/>
    <property type="evidence" value="ECO:0007669"/>
    <property type="project" value="UniProtKB-KW"/>
</dbReference>
<dbReference type="OrthoDB" id="531840at2759"/>
<dbReference type="InterPro" id="IPR050493">
    <property type="entry name" value="FAD-dep_Monooxygenase_BioMet"/>
</dbReference>
<name>A0A150GS30_GONPE</name>
<dbReference type="InterPro" id="IPR036188">
    <property type="entry name" value="FAD/NAD-bd_sf"/>
</dbReference>
<dbReference type="AlphaFoldDB" id="A0A150GS30"/>
<dbReference type="EMBL" id="LSYV01000010">
    <property type="protein sequence ID" value="KXZ52647.1"/>
    <property type="molecule type" value="Genomic_DNA"/>
</dbReference>
<keyword evidence="5" id="KW-1185">Reference proteome</keyword>
<evidence type="ECO:0000313" key="5">
    <source>
        <dbReference type="Proteomes" id="UP000075714"/>
    </source>
</evidence>
<dbReference type="PANTHER" id="PTHR13789">
    <property type="entry name" value="MONOOXYGENASE"/>
    <property type="match status" value="1"/>
</dbReference>
<dbReference type="PRINTS" id="PR00420">
    <property type="entry name" value="RNGMNOXGNASE"/>
</dbReference>
<keyword evidence="2" id="KW-0503">Monooxygenase</keyword>
<comment type="caution">
    <text evidence="4">The sequence shown here is derived from an EMBL/GenBank/DDBJ whole genome shotgun (WGS) entry which is preliminary data.</text>
</comment>
<dbReference type="SUPFAM" id="SSF51905">
    <property type="entry name" value="FAD/NAD(P)-binding domain"/>
    <property type="match status" value="1"/>
</dbReference>
<evidence type="ECO:0000256" key="2">
    <source>
        <dbReference type="ARBA" id="ARBA00023033"/>
    </source>
</evidence>
<evidence type="ECO:0000313" key="4">
    <source>
        <dbReference type="EMBL" id="KXZ52647.1"/>
    </source>
</evidence>
<feature type="domain" description="FAD-binding" evidence="3">
    <location>
        <begin position="417"/>
        <end position="480"/>
    </location>
</feature>
<accession>A0A150GS30</accession>
<protein>
    <recommendedName>
        <fullName evidence="3">FAD-binding domain-containing protein</fullName>
    </recommendedName>
</protein>
<dbReference type="PANTHER" id="PTHR13789:SF309">
    <property type="entry name" value="PUTATIVE (AFU_ORTHOLOGUE AFUA_6G14510)-RELATED"/>
    <property type="match status" value="1"/>
</dbReference>
<organism evidence="4 5">
    <name type="scientific">Gonium pectorale</name>
    <name type="common">Green alga</name>
    <dbReference type="NCBI Taxonomy" id="33097"/>
    <lineage>
        <taxon>Eukaryota</taxon>
        <taxon>Viridiplantae</taxon>
        <taxon>Chlorophyta</taxon>
        <taxon>core chlorophytes</taxon>
        <taxon>Chlorophyceae</taxon>
        <taxon>CS clade</taxon>
        <taxon>Chlamydomonadales</taxon>
        <taxon>Volvocaceae</taxon>
        <taxon>Gonium</taxon>
    </lineage>
</organism>
<gene>
    <name evidence="4" type="ORF">GPECTOR_9g692</name>
</gene>
<reference evidence="5" key="1">
    <citation type="journal article" date="2016" name="Nat. Commun.">
        <title>The Gonium pectorale genome demonstrates co-option of cell cycle regulation during the evolution of multicellularity.</title>
        <authorList>
            <person name="Hanschen E.R."/>
            <person name="Marriage T.N."/>
            <person name="Ferris P.J."/>
            <person name="Hamaji T."/>
            <person name="Toyoda A."/>
            <person name="Fujiyama A."/>
            <person name="Neme R."/>
            <person name="Noguchi H."/>
            <person name="Minakuchi Y."/>
            <person name="Suzuki M."/>
            <person name="Kawai-Toyooka H."/>
            <person name="Smith D.R."/>
            <person name="Sparks H."/>
            <person name="Anderson J."/>
            <person name="Bakaric R."/>
            <person name="Luria V."/>
            <person name="Karger A."/>
            <person name="Kirschner M.W."/>
            <person name="Durand P.M."/>
            <person name="Michod R.E."/>
            <person name="Nozaki H."/>
            <person name="Olson B.J."/>
        </authorList>
    </citation>
    <scope>NUCLEOTIDE SEQUENCE [LARGE SCALE GENOMIC DNA]</scope>
    <source>
        <strain evidence="5">NIES-2863</strain>
    </source>
</reference>
<dbReference type="STRING" id="33097.A0A150GS30"/>
<feature type="domain" description="FAD-binding" evidence="3">
    <location>
        <begin position="21"/>
        <end position="261"/>
    </location>
</feature>
<dbReference type="GO" id="GO:0071949">
    <property type="term" value="F:FAD binding"/>
    <property type="evidence" value="ECO:0007669"/>
    <property type="project" value="InterPro"/>
</dbReference>
<dbReference type="Gene3D" id="3.50.50.60">
    <property type="entry name" value="FAD/NAD(P)-binding domain"/>
    <property type="match status" value="2"/>
</dbReference>
<evidence type="ECO:0000256" key="1">
    <source>
        <dbReference type="ARBA" id="ARBA00023002"/>
    </source>
</evidence>
<dbReference type="InterPro" id="IPR002938">
    <property type="entry name" value="FAD-bd"/>
</dbReference>
<sequence length="565" mass="57464">MEPAAAAPSKLLDANIASFHDVDVAVVGGGPAGLAAAAALAKVLPPSVSIKVYETSAALSDAGAAVGLHVNGMRALEAIDPRVAHRLYASGNYSSRQVLHDPLTGAPREVSPPFVIDHEARLEAAGHTSTMVYWNDVRTALAELLPEGVLQPGCRLVDCALLPLPPPSASSADNSGDQPDGPLALQPHRYLLTLRRIAATTTAAAAATAAGPVRANTAASGNSSSASAVGTAGTVAEELLVRAKVVIGADGYFSRVRRLLGDGGAPAFSGRVCWRGSFPEGLMAAAGAVPLPAALASTSARTASHRWSSGFDPTERLMLLIFREGDGKGGAGGGESHGIGAWYLQAPVADLAAAGIEYPPPGLASGGLSGPLALSRALAVFSSLPADVRALLAATPPDRVTEHGLHMHPIEGYKQGAWAFGCCVLLGDAAHAGPPDGQGLNLALEDAAVLGAVARSHGGRLGPQVFAEWEALRQPRVAAILGDTAPPFARRMPAIMGAAFEPLWHPRDVLPAGGEEEQPASVEAALEWSRRVVRVVVGQRLAALKAAEGAHAAVAPAVIAASAPA</sequence>
<dbReference type="Pfam" id="PF01494">
    <property type="entry name" value="FAD_binding_3"/>
    <property type="match status" value="2"/>
</dbReference>